<evidence type="ECO:0000256" key="1">
    <source>
        <dbReference type="ARBA" id="ARBA00001947"/>
    </source>
</evidence>
<keyword evidence="3" id="KW-0378">Hydrolase</keyword>
<keyword evidence="4" id="KW-0862">Zinc</keyword>
<dbReference type="Pfam" id="PF02633">
    <property type="entry name" value="Creatininase"/>
    <property type="match status" value="1"/>
</dbReference>
<dbReference type="EMBL" id="BMZO01000008">
    <property type="protein sequence ID" value="GHC75446.1"/>
    <property type="molecule type" value="Genomic_DNA"/>
</dbReference>
<dbReference type="GO" id="GO:0009231">
    <property type="term" value="P:riboflavin biosynthetic process"/>
    <property type="evidence" value="ECO:0007669"/>
    <property type="project" value="TreeGrafter"/>
</dbReference>
<dbReference type="PANTHER" id="PTHR35005">
    <property type="entry name" value="3-DEHYDRO-SCYLLO-INOSOSE HYDROLASE"/>
    <property type="match status" value="1"/>
</dbReference>
<comment type="caution">
    <text evidence="6">The sequence shown here is derived from an EMBL/GenBank/DDBJ whole genome shotgun (WGS) entry which is preliminary data.</text>
</comment>
<evidence type="ECO:0000256" key="5">
    <source>
        <dbReference type="ARBA" id="ARBA00024029"/>
    </source>
</evidence>
<gene>
    <name evidence="6" type="ORF">GCM10010136_25380</name>
</gene>
<dbReference type="AlphaFoldDB" id="A0A8J3GGY2"/>
<dbReference type="GO" id="GO:0016811">
    <property type="term" value="F:hydrolase activity, acting on carbon-nitrogen (but not peptide) bonds, in linear amides"/>
    <property type="evidence" value="ECO:0007669"/>
    <property type="project" value="TreeGrafter"/>
</dbReference>
<evidence type="ECO:0000256" key="2">
    <source>
        <dbReference type="ARBA" id="ARBA00022723"/>
    </source>
</evidence>
<accession>A0A8J3GGY2</accession>
<dbReference type="GO" id="GO:0046872">
    <property type="term" value="F:metal ion binding"/>
    <property type="evidence" value="ECO:0007669"/>
    <property type="project" value="UniProtKB-KW"/>
</dbReference>
<evidence type="ECO:0000256" key="4">
    <source>
        <dbReference type="ARBA" id="ARBA00022833"/>
    </source>
</evidence>
<keyword evidence="2" id="KW-0479">Metal-binding</keyword>
<comment type="cofactor">
    <cofactor evidence="1">
        <name>Zn(2+)</name>
        <dbReference type="ChEBI" id="CHEBI:29105"/>
    </cofactor>
</comment>
<dbReference type="InterPro" id="IPR024087">
    <property type="entry name" value="Creatininase-like_sf"/>
</dbReference>
<proteinExistence type="inferred from homology"/>
<keyword evidence="7" id="KW-1185">Reference proteome</keyword>
<reference evidence="6" key="2">
    <citation type="submission" date="2020-09" db="EMBL/GenBank/DDBJ databases">
        <authorList>
            <person name="Sun Q."/>
            <person name="Kim S."/>
        </authorList>
    </citation>
    <scope>NUCLEOTIDE SEQUENCE</scope>
    <source>
        <strain evidence="6">KCTC 42097</strain>
    </source>
</reference>
<dbReference type="Proteomes" id="UP000641137">
    <property type="component" value="Unassembled WGS sequence"/>
</dbReference>
<evidence type="ECO:0000256" key="3">
    <source>
        <dbReference type="ARBA" id="ARBA00022801"/>
    </source>
</evidence>
<dbReference type="InterPro" id="IPR003785">
    <property type="entry name" value="Creatininase/forma_Hydrolase"/>
</dbReference>
<comment type="similarity">
    <text evidence="5">Belongs to the creatininase superfamily.</text>
</comment>
<dbReference type="SUPFAM" id="SSF102215">
    <property type="entry name" value="Creatininase"/>
    <property type="match status" value="1"/>
</dbReference>
<evidence type="ECO:0000313" key="6">
    <source>
        <dbReference type="EMBL" id="GHC75446.1"/>
    </source>
</evidence>
<protein>
    <submittedName>
        <fullName evidence="6">Creatininase</fullName>
    </submittedName>
</protein>
<organism evidence="6 7">
    <name type="scientific">Limoniibacter endophyticus</name>
    <dbReference type="NCBI Taxonomy" id="1565040"/>
    <lineage>
        <taxon>Bacteria</taxon>
        <taxon>Pseudomonadati</taxon>
        <taxon>Pseudomonadota</taxon>
        <taxon>Alphaproteobacteria</taxon>
        <taxon>Hyphomicrobiales</taxon>
        <taxon>Bartonellaceae</taxon>
        <taxon>Limoniibacter</taxon>
    </lineage>
</organism>
<dbReference type="Gene3D" id="3.40.50.10310">
    <property type="entry name" value="Creatininase"/>
    <property type="match status" value="1"/>
</dbReference>
<evidence type="ECO:0000313" key="7">
    <source>
        <dbReference type="Proteomes" id="UP000641137"/>
    </source>
</evidence>
<dbReference type="RefSeq" id="WP_189490726.1">
    <property type="nucleotide sequence ID" value="NZ_BMZO01000008.1"/>
</dbReference>
<dbReference type="PANTHER" id="PTHR35005:SF1">
    <property type="entry name" value="2-AMINO-5-FORMYLAMINO-6-RIBOSYLAMINOPYRIMIDIN-4(3H)-ONE 5'-MONOPHOSPHATE DEFORMYLASE"/>
    <property type="match status" value="1"/>
</dbReference>
<sequence>MTRTIWWEEFTAEDFEAIDSDRAIAMLPLAATEQHGPHLPLSTDTNIMRGMIAELAGKLPENIDLRCLPLQSVTKSDEHLFAPGTLHQEPELLIRQWRALGDAVARLGFRKMIFVTSHGGNEEIMGIVARDMRVRHGLLVVKSSWNRFGYPEGLLPPKEIAQGIHGGDLETSLMLHFRPELVRMDRAQDFVSSYDRAEETFDLLRPTGPFGFSWAANDINPRGVVGNAAIATAEKGKMIAQHQTNGMLRLLNDIAEARPEEWLASR</sequence>
<reference evidence="6" key="1">
    <citation type="journal article" date="2014" name="Int. J. Syst. Evol. Microbiol.">
        <title>Complete genome sequence of Corynebacterium casei LMG S-19264T (=DSM 44701T), isolated from a smear-ripened cheese.</title>
        <authorList>
            <consortium name="US DOE Joint Genome Institute (JGI-PGF)"/>
            <person name="Walter F."/>
            <person name="Albersmeier A."/>
            <person name="Kalinowski J."/>
            <person name="Ruckert C."/>
        </authorList>
    </citation>
    <scope>NUCLEOTIDE SEQUENCE</scope>
    <source>
        <strain evidence="6">KCTC 42097</strain>
    </source>
</reference>
<name>A0A8J3GGY2_9HYPH</name>